<reference evidence="3" key="1">
    <citation type="submission" date="2024-06" db="EMBL/GenBank/DDBJ databases">
        <authorList>
            <person name="Liu X."/>
            <person name="Lenzi L."/>
            <person name="Haldenby T S."/>
            <person name="Uol C."/>
        </authorList>
    </citation>
    <scope>NUCLEOTIDE SEQUENCE</scope>
</reference>
<keyword evidence="2" id="KW-0812">Transmembrane</keyword>
<feature type="transmembrane region" description="Helical" evidence="2">
    <location>
        <begin position="12"/>
        <end position="30"/>
    </location>
</feature>
<accession>A0AAV2TZB2</accession>
<dbReference type="Proteomes" id="UP001497525">
    <property type="component" value="Unassembled WGS sequence"/>
</dbReference>
<evidence type="ECO:0000313" key="3">
    <source>
        <dbReference type="EMBL" id="CAL5142253.1"/>
    </source>
</evidence>
<feature type="region of interest" description="Disordered" evidence="1">
    <location>
        <begin position="315"/>
        <end position="383"/>
    </location>
</feature>
<name>A0AAV2TZB2_CALDB</name>
<dbReference type="EMBL" id="CAXLJL010000989">
    <property type="protein sequence ID" value="CAL5142253.1"/>
    <property type="molecule type" value="Genomic_DNA"/>
</dbReference>
<keyword evidence="2" id="KW-1133">Transmembrane helix</keyword>
<organism evidence="3 4">
    <name type="scientific">Calicophoron daubneyi</name>
    <name type="common">Rumen fluke</name>
    <name type="synonym">Paramphistomum daubneyi</name>
    <dbReference type="NCBI Taxonomy" id="300641"/>
    <lineage>
        <taxon>Eukaryota</taxon>
        <taxon>Metazoa</taxon>
        <taxon>Spiralia</taxon>
        <taxon>Lophotrochozoa</taxon>
        <taxon>Platyhelminthes</taxon>
        <taxon>Trematoda</taxon>
        <taxon>Digenea</taxon>
        <taxon>Plagiorchiida</taxon>
        <taxon>Pronocephalata</taxon>
        <taxon>Paramphistomoidea</taxon>
        <taxon>Paramphistomidae</taxon>
        <taxon>Calicophoron</taxon>
    </lineage>
</organism>
<proteinExistence type="predicted"/>
<protein>
    <recommendedName>
        <fullName evidence="5">DUF4773 domain-containing protein</fullName>
    </recommendedName>
</protein>
<evidence type="ECO:0000256" key="2">
    <source>
        <dbReference type="SAM" id="Phobius"/>
    </source>
</evidence>
<evidence type="ECO:0000313" key="4">
    <source>
        <dbReference type="Proteomes" id="UP001497525"/>
    </source>
</evidence>
<comment type="caution">
    <text evidence="3">The sequence shown here is derived from an EMBL/GenBank/DDBJ whole genome shotgun (WGS) entry which is preliminary data.</text>
</comment>
<feature type="compositionally biased region" description="Basic and acidic residues" evidence="1">
    <location>
        <begin position="316"/>
        <end position="327"/>
    </location>
</feature>
<gene>
    <name evidence="3" type="ORF">CDAUBV1_LOCUS17504</name>
</gene>
<feature type="compositionally biased region" description="Polar residues" evidence="1">
    <location>
        <begin position="329"/>
        <end position="346"/>
    </location>
</feature>
<evidence type="ECO:0000256" key="1">
    <source>
        <dbReference type="SAM" id="MobiDB-lite"/>
    </source>
</evidence>
<evidence type="ECO:0008006" key="5">
    <source>
        <dbReference type="Google" id="ProtNLM"/>
    </source>
</evidence>
<keyword evidence="2" id="KW-0472">Membrane</keyword>
<sequence>MRGLLNARKKTLLIVIGCVLIFYFGISNLSNPLPISDLHRPPYALNSFSESEENTQINAKASIYPLAANYIPGFFATSSVVDSLLRHNAYYAEQLMVSIEKYTESPSNRSVTDSFACRCGRVSDACVCCGSLKFDYEPGREEVIPRNLYAPIITFKPGDSYPATLCINLTYIPRKQMVRTVGYLLPSHPLPSADGVQSRLVDFTLLVHPDTTLVLFDDQFLPTPAPPAICVENSRTEPVVGLCTLLSSLRYIYDSSSEHKTAFVGCGEVFLILKKRYIIKRYAPFCFRAHRGAIDDADQADDAELLEDSNSVQVPELDRESVHEIPKKNATSSQGSSAVEKTQLATTLEALGKPSSLLNGHQEPRKLHIPGPMDTHDAIQGGP</sequence>
<dbReference type="AlphaFoldDB" id="A0AAV2TZB2"/>